<dbReference type="PANTHER" id="PTHR28181">
    <property type="entry name" value="UPF0655 PROTEIN YCR015C"/>
    <property type="match status" value="1"/>
</dbReference>
<organism evidence="2">
    <name type="scientific">bioreactor metagenome</name>
    <dbReference type="NCBI Taxonomy" id="1076179"/>
    <lineage>
        <taxon>unclassified sequences</taxon>
        <taxon>metagenomes</taxon>
        <taxon>ecological metagenomes</taxon>
    </lineage>
</organism>
<protein>
    <submittedName>
        <fullName evidence="2">2-hydroxy-3-keto-5-methylthiopentenyl-1-phosphate phosphatase</fullName>
        <ecNumber evidence="2">3.1.3.87</ecNumber>
    </submittedName>
</protein>
<dbReference type="EMBL" id="VSSQ01053198">
    <property type="protein sequence ID" value="MPN07238.1"/>
    <property type="molecule type" value="Genomic_DNA"/>
</dbReference>
<dbReference type="Pfam" id="PF12710">
    <property type="entry name" value="HAD"/>
    <property type="match status" value="1"/>
</dbReference>
<accession>A0A645EYV0</accession>
<dbReference type="Gene3D" id="3.40.50.1000">
    <property type="entry name" value="HAD superfamily/HAD-like"/>
    <property type="match status" value="1"/>
</dbReference>
<proteinExistence type="predicted"/>
<evidence type="ECO:0000313" key="2">
    <source>
        <dbReference type="EMBL" id="MPN07238.1"/>
    </source>
</evidence>
<name>A0A645EYV0_9ZZZZ</name>
<dbReference type="PANTHER" id="PTHR28181:SF2">
    <property type="entry name" value="PHOSPHORIC MONOESTER HYDROLASE"/>
    <property type="match status" value="1"/>
</dbReference>
<dbReference type="InterPro" id="IPR050849">
    <property type="entry name" value="HAD-like_hydrolase_phosphatase"/>
</dbReference>
<dbReference type="NCBIfam" id="TIGR01488">
    <property type="entry name" value="HAD-SF-IB"/>
    <property type="match status" value="1"/>
</dbReference>
<dbReference type="InterPro" id="IPR036412">
    <property type="entry name" value="HAD-like_sf"/>
</dbReference>
<sequence length="235" mass="27003">MAISIFCDFDATISVVDIGDTLFKHFGDFSTYWNEYSCGQYDIRELNRRLCASLPTDLTFDEISEFAAQMELDPYFIKFLEYCNEHQFKFTVVSDGYDAYINPFFAKYNISGFPVYCNLLKKNSDGFYPDFFGAVEACKCETASCKRNVVLNNSADEDIIIYIGDGHTDYCGAEHSDIIFAKSKLAAYCNANKIPHYPFKSFFDIKQTLENCVKNKKMKIRNQALVKRKNAFEAE</sequence>
<gene>
    <name evidence="2" type="primary">mtnX_4</name>
    <name evidence="2" type="ORF">SDC9_154504</name>
</gene>
<dbReference type="NCBIfam" id="TIGR01489">
    <property type="entry name" value="DKMTPPase-SF"/>
    <property type="match status" value="1"/>
</dbReference>
<dbReference type="EC" id="3.1.3.87" evidence="2"/>
<dbReference type="SUPFAM" id="SSF56784">
    <property type="entry name" value="HAD-like"/>
    <property type="match status" value="1"/>
</dbReference>
<dbReference type="InterPro" id="IPR023214">
    <property type="entry name" value="HAD_sf"/>
</dbReference>
<keyword evidence="1 2" id="KW-0378">Hydrolase</keyword>
<dbReference type="AlphaFoldDB" id="A0A645EYV0"/>
<reference evidence="2" key="1">
    <citation type="submission" date="2019-08" db="EMBL/GenBank/DDBJ databases">
        <authorList>
            <person name="Kucharzyk K."/>
            <person name="Murdoch R.W."/>
            <person name="Higgins S."/>
            <person name="Loffler F."/>
        </authorList>
    </citation>
    <scope>NUCLEOTIDE SEQUENCE</scope>
</reference>
<evidence type="ECO:0000256" key="1">
    <source>
        <dbReference type="ARBA" id="ARBA00022801"/>
    </source>
</evidence>
<dbReference type="InterPro" id="IPR006384">
    <property type="entry name" value="HAD_hydro_PyrdxlP_Pase-like"/>
</dbReference>
<comment type="caution">
    <text evidence="2">The sequence shown here is derived from an EMBL/GenBank/DDBJ whole genome shotgun (WGS) entry which is preliminary data.</text>
</comment>
<dbReference type="Gene3D" id="3.90.1470.20">
    <property type="match status" value="1"/>
</dbReference>
<dbReference type="GO" id="GO:0043716">
    <property type="term" value="F:2-hydroxy-3-keto-5-methylthiopentenyl-1-phosphate phosphatase activity"/>
    <property type="evidence" value="ECO:0007669"/>
    <property type="project" value="UniProtKB-EC"/>
</dbReference>